<accession>A0A8J6KYA9</accession>
<sequence>MPPHGSLQGYQPHGHFPSQAIKSKYSDPYTSSPESMMGYSYTDGYQTSSPASIPHLALEFQSVNKRNLKFSRASQTRVTLTSLVRLSQELVLRLSALHFGHREFVCLKFLVLFSLDVKNLENFQLVESVQDQVHAALLDYTVCNYPQQTEKFRQLHLRLPEVWAVSMQAEEYLCYKHLNGEVPYNNLLIEMLLAFKSLSHHP</sequence>
<dbReference type="AlphaFoldDB" id="A0A8J6KYA9"/>
<proteinExistence type="inferred from homology"/>
<dbReference type="GO" id="GO:0000978">
    <property type="term" value="F:RNA polymerase II cis-regulatory region sequence-specific DNA binding"/>
    <property type="evidence" value="ECO:0007669"/>
    <property type="project" value="TreeGrafter"/>
</dbReference>
<protein>
    <submittedName>
        <fullName evidence="9">Nuclear receptor subfamily 5 group A member 2</fullName>
    </submittedName>
</protein>
<keyword evidence="6 9" id="KW-0675">Receptor</keyword>
<comment type="caution">
    <text evidence="9">The sequence shown here is derived from an EMBL/GenBank/DDBJ whole genome shotgun (WGS) entry which is preliminary data.</text>
</comment>
<organism evidence="9 10">
    <name type="scientific">Microtus ochrogaster</name>
    <name type="common">Prairie vole</name>
    <dbReference type="NCBI Taxonomy" id="79684"/>
    <lineage>
        <taxon>Eukaryota</taxon>
        <taxon>Metazoa</taxon>
        <taxon>Chordata</taxon>
        <taxon>Craniata</taxon>
        <taxon>Vertebrata</taxon>
        <taxon>Euteleostomi</taxon>
        <taxon>Mammalia</taxon>
        <taxon>Eutheria</taxon>
        <taxon>Euarchontoglires</taxon>
        <taxon>Glires</taxon>
        <taxon>Rodentia</taxon>
        <taxon>Myomorpha</taxon>
        <taxon>Muroidea</taxon>
        <taxon>Cricetidae</taxon>
        <taxon>Arvicolinae</taxon>
        <taxon>Microtus</taxon>
    </lineage>
</organism>
<dbReference type="GO" id="GO:0009755">
    <property type="term" value="P:hormone-mediated signaling pathway"/>
    <property type="evidence" value="ECO:0007669"/>
    <property type="project" value="TreeGrafter"/>
</dbReference>
<evidence type="ECO:0000256" key="5">
    <source>
        <dbReference type="ARBA" id="ARBA00023163"/>
    </source>
</evidence>
<dbReference type="Pfam" id="PF00104">
    <property type="entry name" value="Hormone_recep"/>
    <property type="match status" value="1"/>
</dbReference>
<evidence type="ECO:0000256" key="4">
    <source>
        <dbReference type="ARBA" id="ARBA00023121"/>
    </source>
</evidence>
<evidence type="ECO:0000259" key="8">
    <source>
        <dbReference type="PROSITE" id="PS51843"/>
    </source>
</evidence>
<comment type="similarity">
    <text evidence="2">Belongs to the nuclear hormone receptor family. NR5 subfamily.</text>
</comment>
<dbReference type="InterPro" id="IPR035500">
    <property type="entry name" value="NHR-like_dom_sf"/>
</dbReference>
<dbReference type="GO" id="GO:0008289">
    <property type="term" value="F:lipid binding"/>
    <property type="evidence" value="ECO:0007669"/>
    <property type="project" value="UniProtKB-KW"/>
</dbReference>
<evidence type="ECO:0000256" key="3">
    <source>
        <dbReference type="ARBA" id="ARBA00023015"/>
    </source>
</evidence>
<keyword evidence="3" id="KW-0805">Transcription regulation</keyword>
<feature type="domain" description="NR LBD" evidence="8">
    <location>
        <begin position="1"/>
        <end position="195"/>
    </location>
</feature>
<dbReference type="InterPro" id="IPR000536">
    <property type="entry name" value="Nucl_hrmn_rcpt_lig-bd"/>
</dbReference>
<dbReference type="InterPro" id="IPR016355">
    <property type="entry name" value="NR5-like"/>
</dbReference>
<dbReference type="GO" id="GO:0004879">
    <property type="term" value="F:nuclear receptor activity"/>
    <property type="evidence" value="ECO:0007669"/>
    <property type="project" value="InterPro"/>
</dbReference>
<dbReference type="GO" id="GO:0090575">
    <property type="term" value="C:RNA polymerase II transcription regulator complex"/>
    <property type="evidence" value="ECO:0007669"/>
    <property type="project" value="TreeGrafter"/>
</dbReference>
<evidence type="ECO:0000256" key="7">
    <source>
        <dbReference type="ARBA" id="ARBA00023242"/>
    </source>
</evidence>
<evidence type="ECO:0000256" key="2">
    <source>
        <dbReference type="ARBA" id="ARBA00007536"/>
    </source>
</evidence>
<keyword evidence="5" id="KW-0804">Transcription</keyword>
<evidence type="ECO:0000313" key="10">
    <source>
        <dbReference type="Proteomes" id="UP000710432"/>
    </source>
</evidence>
<keyword evidence="4" id="KW-0446">Lipid-binding</keyword>
<dbReference type="PROSITE" id="PS51843">
    <property type="entry name" value="NR_LBD"/>
    <property type="match status" value="1"/>
</dbReference>
<dbReference type="SUPFAM" id="SSF48508">
    <property type="entry name" value="Nuclear receptor ligand-binding domain"/>
    <property type="match status" value="1"/>
</dbReference>
<dbReference type="FunFam" id="1.10.565.10:FF:000011">
    <property type="entry name" value="Nuclear receptor subfamily 5, group A, member 2"/>
    <property type="match status" value="1"/>
</dbReference>
<evidence type="ECO:0000256" key="6">
    <source>
        <dbReference type="ARBA" id="ARBA00023170"/>
    </source>
</evidence>
<reference evidence="9" key="1">
    <citation type="submission" date="2020-03" db="EMBL/GenBank/DDBJ databases">
        <title>Studies in the Genomics of Life Span.</title>
        <authorList>
            <person name="Glass D."/>
        </authorList>
    </citation>
    <scope>NUCLEOTIDE SEQUENCE</scope>
    <source>
        <strain evidence="9">LTLLF</strain>
        <tissue evidence="9">Muscle</tissue>
    </source>
</reference>
<evidence type="ECO:0000256" key="1">
    <source>
        <dbReference type="ARBA" id="ARBA00004123"/>
    </source>
</evidence>
<evidence type="ECO:0000313" key="9">
    <source>
        <dbReference type="EMBL" id="KAH0513789.1"/>
    </source>
</evidence>
<dbReference type="EMBL" id="JAATJU010021400">
    <property type="protein sequence ID" value="KAH0513789.1"/>
    <property type="molecule type" value="Genomic_DNA"/>
</dbReference>
<dbReference type="PANTHER" id="PTHR24086:SF18">
    <property type="entry name" value="NUCLEAR RECEPTOR SUBFAMILY 5 GROUP A MEMBER 2"/>
    <property type="match status" value="1"/>
</dbReference>
<gene>
    <name evidence="9" type="ORF">LTLLF_137435</name>
</gene>
<keyword evidence="7" id="KW-0539">Nucleus</keyword>
<name>A0A8J6KYA9_MICOH</name>
<dbReference type="Proteomes" id="UP000710432">
    <property type="component" value="Unassembled WGS sequence"/>
</dbReference>
<comment type="subcellular location">
    <subcellularLocation>
        <location evidence="1">Nucleus</location>
    </subcellularLocation>
</comment>
<dbReference type="Gene3D" id="1.10.565.10">
    <property type="entry name" value="Retinoid X Receptor"/>
    <property type="match status" value="1"/>
</dbReference>
<dbReference type="PANTHER" id="PTHR24086">
    <property type="entry name" value="NUCLEAR RECEPTOR SUBFAMILY 5 GROUP A"/>
    <property type="match status" value="1"/>
</dbReference>
<dbReference type="GO" id="GO:0009888">
    <property type="term" value="P:tissue development"/>
    <property type="evidence" value="ECO:0007669"/>
    <property type="project" value="TreeGrafter"/>
</dbReference>